<dbReference type="EMBL" id="FOAT01000001">
    <property type="protein sequence ID" value="SEK19419.1"/>
    <property type="molecule type" value="Genomic_DNA"/>
</dbReference>
<dbReference type="PANTHER" id="PTHR10210">
    <property type="entry name" value="RIBOSE-PHOSPHATE DIPHOSPHOKINASE FAMILY MEMBER"/>
    <property type="match status" value="1"/>
</dbReference>
<comment type="similarity">
    <text evidence="8">Belongs to the ribose-phosphate pyrophosphokinase family.</text>
</comment>
<evidence type="ECO:0000256" key="2">
    <source>
        <dbReference type="ARBA" id="ARBA00022679"/>
    </source>
</evidence>
<keyword evidence="4" id="KW-0547">Nucleotide-binding</keyword>
<feature type="domain" description="Ribose-phosphate pyrophosphokinase N-terminal" evidence="10">
    <location>
        <begin position="29"/>
        <end position="166"/>
    </location>
</feature>
<evidence type="ECO:0000256" key="8">
    <source>
        <dbReference type="RuleBase" id="RU004324"/>
    </source>
</evidence>
<dbReference type="GO" id="GO:0000287">
    <property type="term" value="F:magnesium ion binding"/>
    <property type="evidence" value="ECO:0007669"/>
    <property type="project" value="InterPro"/>
</dbReference>
<accession>A0A1H7EZZ7</accession>
<dbReference type="GO" id="GO:0002189">
    <property type="term" value="C:ribose phosphate diphosphokinase complex"/>
    <property type="evidence" value="ECO:0007669"/>
    <property type="project" value="TreeGrafter"/>
</dbReference>
<evidence type="ECO:0000259" key="9">
    <source>
        <dbReference type="Pfam" id="PF00156"/>
    </source>
</evidence>
<dbReference type="PANTHER" id="PTHR10210:SF32">
    <property type="entry name" value="RIBOSE-PHOSPHATE PYROPHOSPHOKINASE 2"/>
    <property type="match status" value="1"/>
</dbReference>
<dbReference type="Pfam" id="PF00156">
    <property type="entry name" value="Pribosyltran"/>
    <property type="match status" value="1"/>
</dbReference>
<dbReference type="NCBIfam" id="TIGR01251">
    <property type="entry name" value="ribP_PPkin"/>
    <property type="match status" value="1"/>
</dbReference>
<organism evidence="11 12">
    <name type="scientific">Ruminococcus albus</name>
    <dbReference type="NCBI Taxonomy" id="1264"/>
    <lineage>
        <taxon>Bacteria</taxon>
        <taxon>Bacillati</taxon>
        <taxon>Bacillota</taxon>
        <taxon>Clostridia</taxon>
        <taxon>Eubacteriales</taxon>
        <taxon>Oscillospiraceae</taxon>
        <taxon>Ruminococcus</taxon>
    </lineage>
</organism>
<feature type="domain" description="Phosphoribosyltransferase" evidence="9">
    <location>
        <begin position="205"/>
        <end position="308"/>
    </location>
</feature>
<evidence type="ECO:0000313" key="11">
    <source>
        <dbReference type="EMBL" id="SEK19419.1"/>
    </source>
</evidence>
<dbReference type="AlphaFoldDB" id="A0A1H7EZZ7"/>
<dbReference type="InterPro" id="IPR029057">
    <property type="entry name" value="PRTase-like"/>
</dbReference>
<comment type="catalytic activity">
    <reaction evidence="7">
        <text>D-ribose 5-phosphate + ATP = 5-phospho-alpha-D-ribose 1-diphosphate + AMP + H(+)</text>
        <dbReference type="Rhea" id="RHEA:15609"/>
        <dbReference type="ChEBI" id="CHEBI:15378"/>
        <dbReference type="ChEBI" id="CHEBI:30616"/>
        <dbReference type="ChEBI" id="CHEBI:58017"/>
        <dbReference type="ChEBI" id="CHEBI:78346"/>
        <dbReference type="ChEBI" id="CHEBI:456215"/>
        <dbReference type="EC" id="2.7.6.1"/>
    </reaction>
</comment>
<name>A0A1H7EZZ7_RUMAL</name>
<gene>
    <name evidence="11" type="ORF">SAMN05216469_10135</name>
</gene>
<keyword evidence="5 11" id="KW-0418">Kinase</keyword>
<evidence type="ECO:0000259" key="10">
    <source>
        <dbReference type="Pfam" id="PF13793"/>
    </source>
</evidence>
<protein>
    <recommendedName>
        <fullName evidence="1">ribose-phosphate diphosphokinase</fullName>
        <ecNumber evidence="1">2.7.6.1</ecNumber>
    </recommendedName>
</protein>
<evidence type="ECO:0000256" key="3">
    <source>
        <dbReference type="ARBA" id="ARBA00022727"/>
    </source>
</evidence>
<evidence type="ECO:0000256" key="6">
    <source>
        <dbReference type="ARBA" id="ARBA00022840"/>
    </source>
</evidence>
<dbReference type="CDD" id="cd06223">
    <property type="entry name" value="PRTases_typeI"/>
    <property type="match status" value="1"/>
</dbReference>
<dbReference type="GO" id="GO:0005524">
    <property type="term" value="F:ATP binding"/>
    <property type="evidence" value="ECO:0007669"/>
    <property type="project" value="UniProtKB-KW"/>
</dbReference>
<dbReference type="InterPro" id="IPR000836">
    <property type="entry name" value="PRTase_dom"/>
</dbReference>
<keyword evidence="2" id="KW-0808">Transferase</keyword>
<dbReference type="SUPFAM" id="SSF53271">
    <property type="entry name" value="PRTase-like"/>
    <property type="match status" value="2"/>
</dbReference>
<dbReference type="Gene3D" id="3.40.50.2020">
    <property type="match status" value="2"/>
</dbReference>
<keyword evidence="6" id="KW-0067">ATP-binding</keyword>
<evidence type="ECO:0000256" key="1">
    <source>
        <dbReference type="ARBA" id="ARBA00013247"/>
    </source>
</evidence>
<dbReference type="EC" id="2.7.6.1" evidence="1"/>
<keyword evidence="3 8" id="KW-0545">Nucleotide biosynthesis</keyword>
<dbReference type="NCBIfam" id="NF005299">
    <property type="entry name" value="PRK06827.1"/>
    <property type="match status" value="1"/>
</dbReference>
<dbReference type="GO" id="GO:0004749">
    <property type="term" value="F:ribose phosphate diphosphokinase activity"/>
    <property type="evidence" value="ECO:0007669"/>
    <property type="project" value="UniProtKB-EC"/>
</dbReference>
<dbReference type="Pfam" id="PF13793">
    <property type="entry name" value="Pribosyltran_N"/>
    <property type="match status" value="1"/>
</dbReference>
<dbReference type="GO" id="GO:0006164">
    <property type="term" value="P:purine nucleotide biosynthetic process"/>
    <property type="evidence" value="ECO:0007669"/>
    <property type="project" value="TreeGrafter"/>
</dbReference>
<sequence length="393" mass="44423">MYNMEVCKIMGSADKILFDNDSRVAPLGLIPMEGAKELGEKVNAYLVKWANEDNFFKETFLVDAECPRFSSGDGKGLIKQTVRGNDLFILCDMGNYSVKYNYFGHENYMSPDDHYQDLKRIIQAASGKAHRINVIMPSLYGGRQHRRNYRESLDCAVALQELQAMGVSNVLTFDAHDPRVQNAVPLMGFDNIIPSYQVLKSMFRSLDDFKPDKAHFMIVSPDEGAINRNMYYASVLGVDMGMFYKRRDYSTVVNGRNPIVAHEYMGNDVTGKDVFIADDIISSGESMLEVAAELKKRNASKIYCYATYAIFTNGLASFDKAYDEGVIDGVFGTNLTYRTPELLDRKWFHEVDVAKYIAYYIAALNHDASISEVIDPHKKITALLDKYDIKKGN</sequence>
<dbReference type="GO" id="GO:0016301">
    <property type="term" value="F:kinase activity"/>
    <property type="evidence" value="ECO:0007669"/>
    <property type="project" value="UniProtKB-KW"/>
</dbReference>
<reference evidence="11 12" key="1">
    <citation type="submission" date="2016-10" db="EMBL/GenBank/DDBJ databases">
        <authorList>
            <person name="de Groot N.N."/>
        </authorList>
    </citation>
    <scope>NUCLEOTIDE SEQUENCE [LARGE SCALE GENOMIC DNA]</scope>
    <source>
        <strain evidence="11 12">KH2T6</strain>
    </source>
</reference>
<evidence type="ECO:0000256" key="4">
    <source>
        <dbReference type="ARBA" id="ARBA00022741"/>
    </source>
</evidence>
<dbReference type="InterPro" id="IPR029099">
    <property type="entry name" value="Pribosyltran_N"/>
</dbReference>
<evidence type="ECO:0000313" key="12">
    <source>
        <dbReference type="Proteomes" id="UP000186015"/>
    </source>
</evidence>
<dbReference type="GO" id="GO:0005737">
    <property type="term" value="C:cytoplasm"/>
    <property type="evidence" value="ECO:0007669"/>
    <property type="project" value="TreeGrafter"/>
</dbReference>
<evidence type="ECO:0000256" key="5">
    <source>
        <dbReference type="ARBA" id="ARBA00022777"/>
    </source>
</evidence>
<dbReference type="GO" id="GO:0006015">
    <property type="term" value="P:5-phosphoribose 1-diphosphate biosynthetic process"/>
    <property type="evidence" value="ECO:0007669"/>
    <property type="project" value="TreeGrafter"/>
</dbReference>
<proteinExistence type="inferred from homology"/>
<dbReference type="Proteomes" id="UP000186015">
    <property type="component" value="Unassembled WGS sequence"/>
</dbReference>
<dbReference type="InterPro" id="IPR005946">
    <property type="entry name" value="Rib-P_diPkinase"/>
</dbReference>
<evidence type="ECO:0000256" key="7">
    <source>
        <dbReference type="ARBA" id="ARBA00049535"/>
    </source>
</evidence>